<dbReference type="GO" id="GO:0048364">
    <property type="term" value="P:root development"/>
    <property type="evidence" value="ECO:0007669"/>
    <property type="project" value="InterPro"/>
</dbReference>
<comment type="caution">
    <text evidence="2">The sequence shown here is derived from an EMBL/GenBank/DDBJ whole genome shotgun (WGS) entry which is preliminary data.</text>
</comment>
<dbReference type="PANTHER" id="PTHR33070:SF129">
    <property type="entry name" value="DUF241 DOMAIN PROTEIN"/>
    <property type="match status" value="1"/>
</dbReference>
<name>A0AAV8TJJ1_9ROSI</name>
<evidence type="ECO:0000256" key="1">
    <source>
        <dbReference type="SAM" id="MobiDB-lite"/>
    </source>
</evidence>
<reference evidence="2 3" key="1">
    <citation type="submission" date="2021-09" db="EMBL/GenBank/DDBJ databases">
        <title>Genomic insights and catalytic innovation underlie evolution of tropane alkaloids biosynthesis.</title>
        <authorList>
            <person name="Wang Y.-J."/>
            <person name="Tian T."/>
            <person name="Huang J.-P."/>
            <person name="Huang S.-X."/>
        </authorList>
    </citation>
    <scope>NUCLEOTIDE SEQUENCE [LARGE SCALE GENOMIC DNA]</scope>
    <source>
        <strain evidence="2">KIB-2018</strain>
        <tissue evidence="2">Leaf</tissue>
    </source>
</reference>
<dbReference type="PANTHER" id="PTHR33070">
    <property type="entry name" value="OS06G0725500 PROTEIN"/>
    <property type="match status" value="1"/>
</dbReference>
<dbReference type="Proteomes" id="UP001159364">
    <property type="component" value="Linkage Group LG04"/>
</dbReference>
<keyword evidence="3" id="KW-1185">Reference proteome</keyword>
<dbReference type="AlphaFoldDB" id="A0AAV8TJJ1"/>
<evidence type="ECO:0000313" key="3">
    <source>
        <dbReference type="Proteomes" id="UP001159364"/>
    </source>
</evidence>
<proteinExistence type="predicted"/>
<accession>A0AAV8TJJ1</accession>
<feature type="compositionally biased region" description="Polar residues" evidence="1">
    <location>
        <begin position="16"/>
        <end position="26"/>
    </location>
</feature>
<protein>
    <submittedName>
        <fullName evidence="2">Uncharacterized protein</fullName>
    </submittedName>
</protein>
<organism evidence="2 3">
    <name type="scientific">Erythroxylum novogranatense</name>
    <dbReference type="NCBI Taxonomy" id="1862640"/>
    <lineage>
        <taxon>Eukaryota</taxon>
        <taxon>Viridiplantae</taxon>
        <taxon>Streptophyta</taxon>
        <taxon>Embryophyta</taxon>
        <taxon>Tracheophyta</taxon>
        <taxon>Spermatophyta</taxon>
        <taxon>Magnoliopsida</taxon>
        <taxon>eudicotyledons</taxon>
        <taxon>Gunneridae</taxon>
        <taxon>Pentapetalae</taxon>
        <taxon>rosids</taxon>
        <taxon>fabids</taxon>
        <taxon>Malpighiales</taxon>
        <taxon>Erythroxylaceae</taxon>
        <taxon>Erythroxylum</taxon>
    </lineage>
</organism>
<dbReference type="GO" id="GO:0048367">
    <property type="term" value="P:shoot system development"/>
    <property type="evidence" value="ECO:0007669"/>
    <property type="project" value="InterPro"/>
</dbReference>
<evidence type="ECO:0000313" key="2">
    <source>
        <dbReference type="EMBL" id="KAJ8767046.1"/>
    </source>
</evidence>
<feature type="region of interest" description="Disordered" evidence="1">
    <location>
        <begin position="1"/>
        <end position="26"/>
    </location>
</feature>
<dbReference type="EMBL" id="JAIWQS010000004">
    <property type="protein sequence ID" value="KAJ8767046.1"/>
    <property type="molecule type" value="Genomic_DNA"/>
</dbReference>
<dbReference type="InterPro" id="IPR004320">
    <property type="entry name" value="BPS1_pln"/>
</dbReference>
<dbReference type="Pfam" id="PF03087">
    <property type="entry name" value="BPS1"/>
    <property type="match status" value="1"/>
</dbReference>
<gene>
    <name evidence="2" type="ORF">K2173_012557</name>
</gene>
<sequence length="296" mass="33101">MAGSSSNPKSYDLHARSNSLPSSSHPLITQLDDHLSRLMSASQATAASVSSQSIGQELNDLSDLFECVHKFFHLPVTQQVLANAHQEKWVDEVLDGSLRMLEVCSSAKDSVLHTKESARELQSIFRRRSGSAETCLKSEVQKFLISRKVVKKAIRKTLNDMKNKSNSSSSDEDKETRAIFRLLKEIESVTLQVLESLLCVISGPKSRGTGWSLVSKLVHQKREETDGNEFSRIDSSLIGFVHYSTSNSDKAVNIIRNLQIQLHDLESSFQDLEDGLHCLFRHLIKSRVSLLNILNP</sequence>